<feature type="transmembrane region" description="Helical" evidence="10">
    <location>
        <begin position="57"/>
        <end position="76"/>
    </location>
</feature>
<evidence type="ECO:0000256" key="3">
    <source>
        <dbReference type="ARBA" id="ARBA00022448"/>
    </source>
</evidence>
<keyword evidence="5" id="KW-0677">Repeat</keyword>
<comment type="caution">
    <text evidence="11">The sequence shown here is derived from an EMBL/GenBank/DDBJ whole genome shotgun (WGS) entry which is preliminary data.</text>
</comment>
<dbReference type="GO" id="GO:0016020">
    <property type="term" value="C:membrane"/>
    <property type="evidence" value="ECO:0007669"/>
    <property type="project" value="UniProtKB-SubCell"/>
</dbReference>
<comment type="subcellular location">
    <subcellularLocation>
        <location evidence="1">Membrane</location>
        <topology evidence="1">Multi-pass membrane protein</topology>
    </subcellularLocation>
</comment>
<evidence type="ECO:0000256" key="4">
    <source>
        <dbReference type="ARBA" id="ARBA00022692"/>
    </source>
</evidence>
<reference evidence="11" key="1">
    <citation type="submission" date="2020-06" db="EMBL/GenBank/DDBJ databases">
        <authorList>
            <consortium name="Plant Systems Biology data submission"/>
        </authorList>
    </citation>
    <scope>NUCLEOTIDE SEQUENCE</scope>
    <source>
        <strain evidence="11">D6</strain>
    </source>
</reference>
<dbReference type="AlphaFoldDB" id="A0A9N8I003"/>
<dbReference type="InterPro" id="IPR023395">
    <property type="entry name" value="MCP_dom_sf"/>
</dbReference>
<dbReference type="InterPro" id="IPR018108">
    <property type="entry name" value="MCP_transmembrane"/>
</dbReference>
<dbReference type="OrthoDB" id="1924968at2759"/>
<evidence type="ECO:0000256" key="7">
    <source>
        <dbReference type="ARBA" id="ARBA00023136"/>
    </source>
</evidence>
<keyword evidence="12" id="KW-1185">Reference proteome</keyword>
<dbReference type="PROSITE" id="PS50920">
    <property type="entry name" value="SOLCAR"/>
    <property type="match status" value="1"/>
</dbReference>
<dbReference type="SUPFAM" id="SSF103506">
    <property type="entry name" value="Mitochondrial carrier"/>
    <property type="match status" value="1"/>
</dbReference>
<organism evidence="11 12">
    <name type="scientific">Seminavis robusta</name>
    <dbReference type="NCBI Taxonomy" id="568900"/>
    <lineage>
        <taxon>Eukaryota</taxon>
        <taxon>Sar</taxon>
        <taxon>Stramenopiles</taxon>
        <taxon>Ochrophyta</taxon>
        <taxon>Bacillariophyta</taxon>
        <taxon>Bacillariophyceae</taxon>
        <taxon>Bacillariophycidae</taxon>
        <taxon>Naviculales</taxon>
        <taxon>Naviculaceae</taxon>
        <taxon>Seminavis</taxon>
    </lineage>
</organism>
<evidence type="ECO:0000256" key="5">
    <source>
        <dbReference type="ARBA" id="ARBA00022737"/>
    </source>
</evidence>
<keyword evidence="4 8" id="KW-0812">Transmembrane</keyword>
<dbReference type="Gene3D" id="1.50.40.10">
    <property type="entry name" value="Mitochondrial carrier domain"/>
    <property type="match status" value="1"/>
</dbReference>
<gene>
    <name evidence="11" type="ORF">SEMRO_2447_G327990.1</name>
</gene>
<evidence type="ECO:0000256" key="10">
    <source>
        <dbReference type="SAM" id="Phobius"/>
    </source>
</evidence>
<evidence type="ECO:0000256" key="6">
    <source>
        <dbReference type="ARBA" id="ARBA00022989"/>
    </source>
</evidence>
<evidence type="ECO:0000256" key="8">
    <source>
        <dbReference type="PROSITE-ProRule" id="PRU00282"/>
    </source>
</evidence>
<evidence type="ECO:0000256" key="1">
    <source>
        <dbReference type="ARBA" id="ARBA00004141"/>
    </source>
</evidence>
<dbReference type="EMBL" id="CAICTM010002445">
    <property type="protein sequence ID" value="CAB9529273.1"/>
    <property type="molecule type" value="Genomic_DNA"/>
</dbReference>
<keyword evidence="6 10" id="KW-1133">Transmembrane helix</keyword>
<sequence>MNLWEISWTEAAGGAAAGAIADGVLYGIDSAKVRTQTAPAAGGEAGFRILFRGMGPTILLGSVPVFGSFFMLYAPAKAVLQEHHAEGFLPLVSCVCAVPATIIGVPADVLKKRLVLGLDANAVTAIRHVVAHDGIYRGLFAGWHVNLIRDIPFAGAKIGLYEWCVFYYKKYIQKVPKEERITIVGSSICGVLSGVGCAIVTAPLDVVNTRIKADSTLSHSTSIQTVTMEIVEREGLQALFRGVAFRSFVLGVGSSIFWPIHRTVSHALQSAP</sequence>
<keyword evidence="3 9" id="KW-0813">Transport</keyword>
<evidence type="ECO:0000256" key="9">
    <source>
        <dbReference type="RuleBase" id="RU000488"/>
    </source>
</evidence>
<evidence type="ECO:0000313" key="12">
    <source>
        <dbReference type="Proteomes" id="UP001153069"/>
    </source>
</evidence>
<evidence type="ECO:0000313" key="11">
    <source>
        <dbReference type="EMBL" id="CAB9529273.1"/>
    </source>
</evidence>
<accession>A0A9N8I003</accession>
<proteinExistence type="inferred from homology"/>
<evidence type="ECO:0000256" key="2">
    <source>
        <dbReference type="ARBA" id="ARBA00006375"/>
    </source>
</evidence>
<dbReference type="PANTHER" id="PTHR45667">
    <property type="entry name" value="S-ADENOSYLMETHIONINE MITOCHONDRIAL CARRIER PROTEIN"/>
    <property type="match status" value="1"/>
</dbReference>
<protein>
    <submittedName>
        <fullName evidence="11">Adenosylmethionine carrier 1, chloroplastic/mitochondrial</fullName>
    </submittedName>
</protein>
<feature type="repeat" description="Solcar" evidence="8">
    <location>
        <begin position="181"/>
        <end position="267"/>
    </location>
</feature>
<keyword evidence="7 8" id="KW-0472">Membrane</keyword>
<dbReference type="Proteomes" id="UP001153069">
    <property type="component" value="Unassembled WGS sequence"/>
</dbReference>
<name>A0A9N8I003_9STRA</name>
<comment type="similarity">
    <text evidence="2 9">Belongs to the mitochondrial carrier (TC 2.A.29) family.</text>
</comment>
<dbReference type="Pfam" id="PF00153">
    <property type="entry name" value="Mito_carr"/>
    <property type="match status" value="3"/>
</dbReference>